<sequence>MGAIPAAVARLEPVVYTAGVPRRERPLESEDSPLLRFAGDLRRLRRGVGEPTYRELGKRTNYSAAALSEAVSGRRLPSLAVTVAFVRACDGDVVEWTARWRELAAAQPGGSGETPPPYVGLAAYQVEDADRFFGREALTATLLALVEDRPFAGVFGASGAGKSSLLRAGLAARSPRTTLVVTPGADPVDEFAVALASLADEPAGRVREDLAAGPQALRGWLAKAADDLLVVVDQFEECFTLCDDTGRDWLIRALTQAAGPRSRVVIGVRADFYGHCGSHPELVAALHRAQLLVGPMSTEEFRWAVTEPATRAGASLETALVARLISDAAGQPAALPLVSHTLAEAWRRRRGLALTLTGYEDVGGIRNALARTAEQTYGDLGEDDRVAARWLFLRLVVPGDGTEDTKRRVSRAGLDTPDALLERLAAARLISLDRDGVELAHEALLHAWPRLAGWIDRDRDDLRAQHRIAEATALWVAHGRDPDSLFRGARLEEAARLRERLTAPEREFVDAGLAAEQATVAVGRRSSRRLRLLVAGLAVLTVLLAGTTITAFAAQRAATAQRNEALSLRAVDVARGMLETRPAEAAALALAAYRVTPTAEARDMLVLAHAASAATTLGLGYATTPGRIAITRQPAHGGRPESALLWRPSNGSWEPAGELPTGDTFLYGRSADDRVVLYGSLPGSVLWDLSDLDAPRRIATPADLPMVESMDRDGSLMSAVTQDHVAVLWRVGDRAVRRLPAADVQSTALLPDGSGVVLCRRVGGAFVLEQWSAAGDLVGSLFSSPFRMSPSVGPDGMVVAVLESGEVVMIDAGDLRAVHTVARVDGLGHPSMVTFDPAGKTLALTDFDRVKLVSIASGTELISLDARGLDLSFPRIDDGRIAVLAPGGDLWQLDGDVDRVIRELCADRPLSMDWDRHLPGAGPRPLCP</sequence>
<dbReference type="InterPro" id="IPR015943">
    <property type="entry name" value="WD40/YVTN_repeat-like_dom_sf"/>
</dbReference>
<dbReference type="SUPFAM" id="SSF82171">
    <property type="entry name" value="DPP6 N-terminal domain-like"/>
    <property type="match status" value="1"/>
</dbReference>
<accession>A0ABW4AR43</accession>
<feature type="domain" description="HTH cro/C1-type" evidence="2">
    <location>
        <begin position="40"/>
        <end position="96"/>
    </location>
</feature>
<dbReference type="SMART" id="SM00530">
    <property type="entry name" value="HTH_XRE"/>
    <property type="match status" value="1"/>
</dbReference>
<dbReference type="InterPro" id="IPR001387">
    <property type="entry name" value="Cro/C1-type_HTH"/>
</dbReference>
<dbReference type="RefSeq" id="WP_378079189.1">
    <property type="nucleotide sequence ID" value="NZ_JBHTMK010000059.1"/>
</dbReference>
<keyword evidence="1" id="KW-0472">Membrane</keyword>
<keyword evidence="1" id="KW-1133">Transmembrane helix</keyword>
<proteinExistence type="predicted"/>
<keyword evidence="1" id="KW-0812">Transmembrane</keyword>
<protein>
    <recommendedName>
        <fullName evidence="2">HTH cro/C1-type domain-containing protein</fullName>
    </recommendedName>
</protein>
<name>A0ABW4AR43_9ACTN</name>
<dbReference type="InterPro" id="IPR049052">
    <property type="entry name" value="nSTAND1"/>
</dbReference>
<dbReference type="Gene3D" id="2.130.10.10">
    <property type="entry name" value="YVTN repeat-like/Quinoprotein amine dehydrogenase"/>
    <property type="match status" value="1"/>
</dbReference>
<dbReference type="EMBL" id="JBHTMK010000059">
    <property type="protein sequence ID" value="MFD1372678.1"/>
    <property type="molecule type" value="Genomic_DNA"/>
</dbReference>
<evidence type="ECO:0000313" key="3">
    <source>
        <dbReference type="EMBL" id="MFD1372678.1"/>
    </source>
</evidence>
<dbReference type="Proteomes" id="UP001597183">
    <property type="component" value="Unassembled WGS sequence"/>
</dbReference>
<dbReference type="CDD" id="cd00093">
    <property type="entry name" value="HTH_XRE"/>
    <property type="match status" value="1"/>
</dbReference>
<dbReference type="SUPFAM" id="SSF52540">
    <property type="entry name" value="P-loop containing nucleoside triphosphate hydrolases"/>
    <property type="match status" value="1"/>
</dbReference>
<dbReference type="InterPro" id="IPR027417">
    <property type="entry name" value="P-loop_NTPase"/>
</dbReference>
<feature type="transmembrane region" description="Helical" evidence="1">
    <location>
        <begin position="532"/>
        <end position="554"/>
    </location>
</feature>
<evidence type="ECO:0000259" key="2">
    <source>
        <dbReference type="SMART" id="SM00530"/>
    </source>
</evidence>
<reference evidence="4" key="1">
    <citation type="journal article" date="2019" name="Int. J. Syst. Evol. Microbiol.">
        <title>The Global Catalogue of Microorganisms (GCM) 10K type strain sequencing project: providing services to taxonomists for standard genome sequencing and annotation.</title>
        <authorList>
            <consortium name="The Broad Institute Genomics Platform"/>
            <consortium name="The Broad Institute Genome Sequencing Center for Infectious Disease"/>
            <person name="Wu L."/>
            <person name="Ma J."/>
        </authorList>
    </citation>
    <scope>NUCLEOTIDE SEQUENCE [LARGE SCALE GENOMIC DNA]</scope>
    <source>
        <strain evidence="4">CCM 7526</strain>
    </source>
</reference>
<evidence type="ECO:0000313" key="4">
    <source>
        <dbReference type="Proteomes" id="UP001597183"/>
    </source>
</evidence>
<organism evidence="3 4">
    <name type="scientific">Actinoplanes sichuanensis</name>
    <dbReference type="NCBI Taxonomy" id="512349"/>
    <lineage>
        <taxon>Bacteria</taxon>
        <taxon>Bacillati</taxon>
        <taxon>Actinomycetota</taxon>
        <taxon>Actinomycetes</taxon>
        <taxon>Micromonosporales</taxon>
        <taxon>Micromonosporaceae</taxon>
        <taxon>Actinoplanes</taxon>
    </lineage>
</organism>
<gene>
    <name evidence="3" type="ORF">ACFQ5G_45760</name>
</gene>
<comment type="caution">
    <text evidence="3">The sequence shown here is derived from an EMBL/GenBank/DDBJ whole genome shotgun (WGS) entry which is preliminary data.</text>
</comment>
<dbReference type="Pfam" id="PF20703">
    <property type="entry name" value="nSTAND1"/>
    <property type="match status" value="1"/>
</dbReference>
<keyword evidence="4" id="KW-1185">Reference proteome</keyword>
<evidence type="ECO:0000256" key="1">
    <source>
        <dbReference type="SAM" id="Phobius"/>
    </source>
</evidence>